<accession>A0A1M6PZJ9</accession>
<dbReference type="GO" id="GO:0003677">
    <property type="term" value="F:DNA binding"/>
    <property type="evidence" value="ECO:0007669"/>
    <property type="project" value="UniProtKB-UniRule"/>
</dbReference>
<dbReference type="PANTHER" id="PTHR43479">
    <property type="entry name" value="ACREF/ENVCD OPERON REPRESSOR-RELATED"/>
    <property type="match status" value="1"/>
</dbReference>
<dbReference type="STRING" id="1121421.SAMN02745123_00815"/>
<evidence type="ECO:0000256" key="2">
    <source>
        <dbReference type="PROSITE-ProRule" id="PRU00335"/>
    </source>
</evidence>
<feature type="DNA-binding region" description="H-T-H motif" evidence="2">
    <location>
        <begin position="28"/>
        <end position="47"/>
    </location>
</feature>
<dbReference type="NCBIfam" id="TIGR02366">
    <property type="entry name" value="DHAK_reg"/>
    <property type="match status" value="1"/>
</dbReference>
<gene>
    <name evidence="5" type="ORF">SAMN02745123_00815</name>
</gene>
<proteinExistence type="predicted"/>
<dbReference type="InterPro" id="IPR001647">
    <property type="entry name" value="HTH_TetR"/>
</dbReference>
<keyword evidence="3" id="KW-0812">Transmembrane</keyword>
<evidence type="ECO:0000256" key="1">
    <source>
        <dbReference type="ARBA" id="ARBA00023125"/>
    </source>
</evidence>
<dbReference type="InterPro" id="IPR012738">
    <property type="entry name" value="Tscrpt_reg_DhaS"/>
</dbReference>
<feature type="transmembrane region" description="Helical" evidence="3">
    <location>
        <begin position="137"/>
        <end position="154"/>
    </location>
</feature>
<dbReference type="PANTHER" id="PTHR43479:SF7">
    <property type="entry name" value="TETR-FAMILY TRANSCRIPTIONAL REGULATOR"/>
    <property type="match status" value="1"/>
</dbReference>
<evidence type="ECO:0000313" key="6">
    <source>
        <dbReference type="Proteomes" id="UP000183997"/>
    </source>
</evidence>
<dbReference type="InterPro" id="IPR039532">
    <property type="entry name" value="TetR_C_Firmicutes"/>
</dbReference>
<dbReference type="AlphaFoldDB" id="A0A1M6PZJ9"/>
<keyword evidence="3" id="KW-0472">Membrane</keyword>
<dbReference type="Proteomes" id="UP000183997">
    <property type="component" value="Unassembled WGS sequence"/>
</dbReference>
<dbReference type="InterPro" id="IPR050624">
    <property type="entry name" value="HTH-type_Tx_Regulator"/>
</dbReference>
<dbReference type="Pfam" id="PF00440">
    <property type="entry name" value="TetR_N"/>
    <property type="match status" value="1"/>
</dbReference>
<protein>
    <submittedName>
        <fullName evidence="5">Transcriptional regulator, TetR family</fullName>
    </submittedName>
</protein>
<sequence length="188" mass="21983">MSSSLLTKKALANALKELMKDTPLHKISVKNIVDTCGLNRQTFYYHFQDIFDLVGWIYNTEAIESIAHYTTYNTWKDGFYKIFQYIENNKPFCVNTLNSLGRNHLDMYLYSVTNELLLRVVNEVSSNMKVKEVDKNFIANFYTLAFTGLVIQWMKEGMKESPKLIIEKLSELIEGSFMRALQRYEKKS</sequence>
<keyword evidence="1 2" id="KW-0238">DNA-binding</keyword>
<dbReference type="EMBL" id="FRAR01000007">
    <property type="protein sequence ID" value="SHK13368.1"/>
    <property type="molecule type" value="Genomic_DNA"/>
</dbReference>
<keyword evidence="6" id="KW-1185">Reference proteome</keyword>
<dbReference type="Pfam" id="PF14278">
    <property type="entry name" value="TetR_C_8"/>
    <property type="match status" value="1"/>
</dbReference>
<dbReference type="Gene3D" id="1.10.357.10">
    <property type="entry name" value="Tetracycline Repressor, domain 2"/>
    <property type="match status" value="1"/>
</dbReference>
<feature type="domain" description="HTH tetR-type" evidence="4">
    <location>
        <begin position="5"/>
        <end position="65"/>
    </location>
</feature>
<keyword evidence="3" id="KW-1133">Transmembrane helix</keyword>
<organism evidence="5 6">
    <name type="scientific">Desulforamulus aeronauticus DSM 10349</name>
    <dbReference type="NCBI Taxonomy" id="1121421"/>
    <lineage>
        <taxon>Bacteria</taxon>
        <taxon>Bacillati</taxon>
        <taxon>Bacillota</taxon>
        <taxon>Clostridia</taxon>
        <taxon>Eubacteriales</taxon>
        <taxon>Peptococcaceae</taxon>
        <taxon>Desulforamulus</taxon>
    </lineage>
</organism>
<dbReference type="RefSeq" id="WP_072911131.1">
    <property type="nucleotide sequence ID" value="NZ_FRAR01000007.1"/>
</dbReference>
<reference evidence="6" key="1">
    <citation type="submission" date="2016-11" db="EMBL/GenBank/DDBJ databases">
        <authorList>
            <person name="Varghese N."/>
            <person name="Submissions S."/>
        </authorList>
    </citation>
    <scope>NUCLEOTIDE SEQUENCE [LARGE SCALE GENOMIC DNA]</scope>
    <source>
        <strain evidence="6">DSM 10349</strain>
    </source>
</reference>
<dbReference type="PROSITE" id="PS50977">
    <property type="entry name" value="HTH_TETR_2"/>
    <property type="match status" value="1"/>
</dbReference>
<evidence type="ECO:0000313" key="5">
    <source>
        <dbReference type="EMBL" id="SHK13368.1"/>
    </source>
</evidence>
<name>A0A1M6PZJ9_9FIRM</name>
<dbReference type="OrthoDB" id="9810250at2"/>
<evidence type="ECO:0000259" key="4">
    <source>
        <dbReference type="PROSITE" id="PS50977"/>
    </source>
</evidence>
<dbReference type="InterPro" id="IPR009057">
    <property type="entry name" value="Homeodomain-like_sf"/>
</dbReference>
<evidence type="ECO:0000256" key="3">
    <source>
        <dbReference type="SAM" id="Phobius"/>
    </source>
</evidence>
<dbReference type="SUPFAM" id="SSF46689">
    <property type="entry name" value="Homeodomain-like"/>
    <property type="match status" value="1"/>
</dbReference>